<organism evidence="2">
    <name type="scientific">Arundo donax</name>
    <name type="common">Giant reed</name>
    <name type="synonym">Donax arundinaceus</name>
    <dbReference type="NCBI Taxonomy" id="35708"/>
    <lineage>
        <taxon>Eukaryota</taxon>
        <taxon>Viridiplantae</taxon>
        <taxon>Streptophyta</taxon>
        <taxon>Embryophyta</taxon>
        <taxon>Tracheophyta</taxon>
        <taxon>Spermatophyta</taxon>
        <taxon>Magnoliopsida</taxon>
        <taxon>Liliopsida</taxon>
        <taxon>Poales</taxon>
        <taxon>Poaceae</taxon>
        <taxon>PACMAD clade</taxon>
        <taxon>Arundinoideae</taxon>
        <taxon>Arundineae</taxon>
        <taxon>Arundo</taxon>
    </lineage>
</organism>
<evidence type="ECO:0000313" key="2">
    <source>
        <dbReference type="EMBL" id="JAD31355.1"/>
    </source>
</evidence>
<reference evidence="2" key="1">
    <citation type="submission" date="2014-09" db="EMBL/GenBank/DDBJ databases">
        <authorList>
            <person name="Magalhaes I.L.F."/>
            <person name="Oliveira U."/>
            <person name="Santos F.R."/>
            <person name="Vidigal T.H.D.A."/>
            <person name="Brescovit A.D."/>
            <person name="Santos A.J."/>
        </authorList>
    </citation>
    <scope>NUCLEOTIDE SEQUENCE</scope>
    <source>
        <tissue evidence="2">Shoot tissue taken approximately 20 cm above the soil surface</tissue>
    </source>
</reference>
<dbReference type="EMBL" id="GBRH01266540">
    <property type="protein sequence ID" value="JAD31355.1"/>
    <property type="molecule type" value="Transcribed_RNA"/>
</dbReference>
<feature type="region of interest" description="Disordered" evidence="1">
    <location>
        <begin position="1"/>
        <end position="23"/>
    </location>
</feature>
<feature type="compositionally biased region" description="Polar residues" evidence="1">
    <location>
        <begin position="14"/>
        <end position="23"/>
    </location>
</feature>
<name>A0A0A8Z3M5_ARUDO</name>
<evidence type="ECO:0000256" key="1">
    <source>
        <dbReference type="SAM" id="MobiDB-lite"/>
    </source>
</evidence>
<reference evidence="2" key="2">
    <citation type="journal article" date="2015" name="Data Brief">
        <title>Shoot transcriptome of the giant reed, Arundo donax.</title>
        <authorList>
            <person name="Barrero R.A."/>
            <person name="Guerrero F.D."/>
            <person name="Moolhuijzen P."/>
            <person name="Goolsby J.A."/>
            <person name="Tidwell J."/>
            <person name="Bellgard S.E."/>
            <person name="Bellgard M.I."/>
        </authorList>
    </citation>
    <scope>NUCLEOTIDE SEQUENCE</scope>
    <source>
        <tissue evidence="2">Shoot tissue taken approximately 20 cm above the soil surface</tissue>
    </source>
</reference>
<dbReference type="AlphaFoldDB" id="A0A0A8Z3M5"/>
<sequence length="23" mass="2525">MRSGPRAEGIRFGFSNSSRPSVE</sequence>
<accession>A0A0A8Z3M5</accession>
<protein>
    <submittedName>
        <fullName evidence="2">Uncharacterized protein</fullName>
    </submittedName>
</protein>
<proteinExistence type="predicted"/>